<evidence type="ECO:0000256" key="1">
    <source>
        <dbReference type="SAM" id="SignalP"/>
    </source>
</evidence>
<reference evidence="3" key="1">
    <citation type="submission" date="2016-10" db="EMBL/GenBank/DDBJ databases">
        <authorList>
            <person name="Varghese N."/>
            <person name="Submissions S."/>
        </authorList>
    </citation>
    <scope>NUCLEOTIDE SEQUENCE [LARGE SCALE GENOMIC DNA]</scope>
    <source>
        <strain evidence="3">XJ109</strain>
    </source>
</reference>
<keyword evidence="3" id="KW-1185">Reference proteome</keyword>
<dbReference type="STRING" id="684065.SAMN05421738_10313"/>
<name>A0A1I4U0Z0_9FLAO</name>
<protein>
    <submittedName>
        <fullName evidence="2">Uncharacterized protein</fullName>
    </submittedName>
</protein>
<accession>A0A1I4U0Z0</accession>
<dbReference type="Proteomes" id="UP000199149">
    <property type="component" value="Unassembled WGS sequence"/>
</dbReference>
<dbReference type="EMBL" id="FOUZ01000003">
    <property type="protein sequence ID" value="SFM82565.1"/>
    <property type="molecule type" value="Genomic_DNA"/>
</dbReference>
<keyword evidence="1" id="KW-0732">Signal</keyword>
<evidence type="ECO:0000313" key="3">
    <source>
        <dbReference type="Proteomes" id="UP000199149"/>
    </source>
</evidence>
<feature type="chain" id="PRO_5011572788" evidence="1">
    <location>
        <begin position="20"/>
        <end position="204"/>
    </location>
</feature>
<organism evidence="2 3">
    <name type="scientific">Algoriella xinjiangensis</name>
    <dbReference type="NCBI Taxonomy" id="684065"/>
    <lineage>
        <taxon>Bacteria</taxon>
        <taxon>Pseudomonadati</taxon>
        <taxon>Bacteroidota</taxon>
        <taxon>Flavobacteriia</taxon>
        <taxon>Flavobacteriales</taxon>
        <taxon>Weeksellaceae</taxon>
        <taxon>Algoriella</taxon>
    </lineage>
</organism>
<proteinExistence type="predicted"/>
<gene>
    <name evidence="2" type="ORF">SAMN05421738_10313</name>
</gene>
<feature type="signal peptide" evidence="1">
    <location>
        <begin position="1"/>
        <end position="19"/>
    </location>
</feature>
<dbReference type="OrthoDB" id="1345111at2"/>
<evidence type="ECO:0000313" key="2">
    <source>
        <dbReference type="EMBL" id="SFM82565.1"/>
    </source>
</evidence>
<sequence length="204" mass="22838">MKIYITLILNLCAITFLSAQVGVNTDQPTRALDVNGDLRVRELKLVNKDANYNNVVVVNKDGEVEKHDATEITKAISDLSVETKELYFETTPDGTKIVPCGKFNFRFSSTIIPEIASVTDLPKATTVYLMRIRKYATDGKSVSQGNTSIQNSKTFSVLDSNYKLDQVSEYNISYPGDSNLYRVIFLARKMTSTTNSYSIVCEKF</sequence>
<dbReference type="RefSeq" id="WP_092906509.1">
    <property type="nucleotide sequence ID" value="NZ_FOUZ01000003.1"/>
</dbReference>
<dbReference type="AlphaFoldDB" id="A0A1I4U0Z0"/>